<sequence length="278" mass="29674">MPHVFPAWVAELTDPRRARTLEELADRLVPLAEQAIDVSRRLQEQLADLNAPFETDALRALVDGLQHRSETAFTEVNAEIEGTARTRLTRLLARETPEAREALRAELVPALTAQQQVVAERLGACTGAAVQSAAKLLLDRTAELAGSVAVLVRQVLPAAQEGLALAGRISGLTGRVRAQGRGEVPAWVLAEAAGLAAVADETLARLELEWSMAGARAAAARTALRAAEEAAFSEVTGALAGEVAELAPEHIRVLGDLEHRILERFTTESSGDLPESVR</sequence>
<proteinExistence type="predicted"/>
<accession>A0A3N1CPD2</accession>
<dbReference type="AlphaFoldDB" id="A0A3N1CPD2"/>
<protein>
    <submittedName>
        <fullName evidence="1">Uncharacterized protein</fullName>
    </submittedName>
</protein>
<comment type="caution">
    <text evidence="1">The sequence shown here is derived from an EMBL/GenBank/DDBJ whole genome shotgun (WGS) entry which is preliminary data.</text>
</comment>
<keyword evidence="2" id="KW-1185">Reference proteome</keyword>
<dbReference type="RefSeq" id="WP_123662123.1">
    <property type="nucleotide sequence ID" value="NZ_RJKE01000001.1"/>
</dbReference>
<name>A0A3N1CPD2_9ACTN</name>
<evidence type="ECO:0000313" key="1">
    <source>
        <dbReference type="EMBL" id="ROO83171.1"/>
    </source>
</evidence>
<evidence type="ECO:0000313" key="2">
    <source>
        <dbReference type="Proteomes" id="UP000272400"/>
    </source>
</evidence>
<dbReference type="EMBL" id="RJKE01000001">
    <property type="protein sequence ID" value="ROO83171.1"/>
    <property type="molecule type" value="Genomic_DNA"/>
</dbReference>
<reference evidence="1 2" key="1">
    <citation type="submission" date="2018-11" db="EMBL/GenBank/DDBJ databases">
        <title>Sequencing the genomes of 1000 actinobacteria strains.</title>
        <authorList>
            <person name="Klenk H.-P."/>
        </authorList>
    </citation>
    <scope>NUCLEOTIDE SEQUENCE [LARGE SCALE GENOMIC DNA]</scope>
    <source>
        <strain evidence="1 2">DSM 44254</strain>
    </source>
</reference>
<organism evidence="1 2">
    <name type="scientific">Actinocorallia herbida</name>
    <dbReference type="NCBI Taxonomy" id="58109"/>
    <lineage>
        <taxon>Bacteria</taxon>
        <taxon>Bacillati</taxon>
        <taxon>Actinomycetota</taxon>
        <taxon>Actinomycetes</taxon>
        <taxon>Streptosporangiales</taxon>
        <taxon>Thermomonosporaceae</taxon>
        <taxon>Actinocorallia</taxon>
    </lineage>
</organism>
<gene>
    <name evidence="1" type="ORF">EDD29_0665</name>
</gene>
<dbReference type="Proteomes" id="UP000272400">
    <property type="component" value="Unassembled WGS sequence"/>
</dbReference>
<dbReference type="OrthoDB" id="3465058at2"/>